<dbReference type="EMBL" id="JAFEUM010000004">
    <property type="protein sequence ID" value="MBM7037218.1"/>
    <property type="molecule type" value="Genomic_DNA"/>
</dbReference>
<keyword evidence="2" id="KW-1185">Reference proteome</keyword>
<dbReference type="InterPro" id="IPR023534">
    <property type="entry name" value="Rof/RNase_P-like"/>
</dbReference>
<reference evidence="1 2" key="1">
    <citation type="submission" date="2021-02" db="EMBL/GenBank/DDBJ databases">
        <authorList>
            <person name="Park J.-S."/>
        </authorList>
    </citation>
    <scope>NUCLEOTIDE SEQUENCE [LARGE SCALE GENOMIC DNA]</scope>
    <source>
        <strain evidence="1 2">188UL20-2</strain>
    </source>
</reference>
<proteinExistence type="predicted"/>
<accession>A0ABS2HI51</accession>
<protein>
    <submittedName>
        <fullName evidence="1">Rho-binding antiterminator</fullName>
    </submittedName>
</protein>
<dbReference type="Gene3D" id="2.30.30.400">
    <property type="entry name" value="Rof-like"/>
    <property type="match status" value="1"/>
</dbReference>
<dbReference type="Pfam" id="PF07073">
    <property type="entry name" value="ROF"/>
    <property type="match status" value="1"/>
</dbReference>
<sequence>MISCDKYDYIEIACMHRYPVEITLNTGATLNGTAIDTARNDNRQECIKILTDDLESLIVLDDISLLKICVENPHFDSVEIN</sequence>
<evidence type="ECO:0000313" key="2">
    <source>
        <dbReference type="Proteomes" id="UP000809621"/>
    </source>
</evidence>
<gene>
    <name evidence="1" type="ORF">JQC93_12460</name>
</gene>
<organism evidence="1 2">
    <name type="scientific">Vibrio ulleungensis</name>
    <dbReference type="NCBI Taxonomy" id="2807619"/>
    <lineage>
        <taxon>Bacteria</taxon>
        <taxon>Pseudomonadati</taxon>
        <taxon>Pseudomonadota</taxon>
        <taxon>Gammaproteobacteria</taxon>
        <taxon>Vibrionales</taxon>
        <taxon>Vibrionaceae</taxon>
        <taxon>Vibrio</taxon>
    </lineage>
</organism>
<dbReference type="RefSeq" id="WP_205158768.1">
    <property type="nucleotide sequence ID" value="NZ_JAFEUM010000004.1"/>
</dbReference>
<name>A0ABS2HI51_9VIBR</name>
<dbReference type="InterPro" id="IPR038626">
    <property type="entry name" value="Rof-like_sf"/>
</dbReference>
<dbReference type="Proteomes" id="UP000809621">
    <property type="component" value="Unassembled WGS sequence"/>
</dbReference>
<evidence type="ECO:0000313" key="1">
    <source>
        <dbReference type="EMBL" id="MBM7037218.1"/>
    </source>
</evidence>
<comment type="caution">
    <text evidence="1">The sequence shown here is derived from an EMBL/GenBank/DDBJ whole genome shotgun (WGS) entry which is preliminary data.</text>
</comment>
<dbReference type="SUPFAM" id="SSF101744">
    <property type="entry name" value="Rof/RNase P subunit-like"/>
    <property type="match status" value="1"/>
</dbReference>
<dbReference type="InterPro" id="IPR009778">
    <property type="entry name" value="ROF"/>
</dbReference>